<evidence type="ECO:0000313" key="2">
    <source>
        <dbReference type="Proteomes" id="UP001300502"/>
    </source>
</evidence>
<protein>
    <submittedName>
        <fullName evidence="1">Uncharacterized protein</fullName>
    </submittedName>
</protein>
<dbReference type="AlphaFoldDB" id="A0AAV9IDN3"/>
<accession>A0AAV9IDN3</accession>
<organism evidence="1 2">
    <name type="scientific">Galdieria yellowstonensis</name>
    <dbReference type="NCBI Taxonomy" id="3028027"/>
    <lineage>
        <taxon>Eukaryota</taxon>
        <taxon>Rhodophyta</taxon>
        <taxon>Bangiophyceae</taxon>
        <taxon>Galdieriales</taxon>
        <taxon>Galdieriaceae</taxon>
        <taxon>Galdieria</taxon>
    </lineage>
</organism>
<proteinExistence type="predicted"/>
<keyword evidence="2" id="KW-1185">Reference proteome</keyword>
<sequence length="268" mass="30575">MRVDGAGYIGQVQTARVWIDSWFITWSRVPVDADGQPKMEYVQPIPHATCPSYVPSVDDIGYQLIAECHVRDIHGPIVATCHSVTIEYDPDMLKVMIPLLKSGRAELEAWYRGTRGEEQQQQRVCFVIQRHKTRWICAEEKGTSWDLPYERCRRGAEEIAIELDPDDDCALRVRVPHHVMRTTKNRTTASTMLQDVAIYEFSTRTKADRDLLKATMAESIKLFFGQASPAIAKEMEASGNLLQQGARRVRQATRKIFHLSSTTRENQP</sequence>
<gene>
    <name evidence="1" type="ORF">GAYE_SCF13G3458</name>
</gene>
<dbReference type="Proteomes" id="UP001300502">
    <property type="component" value="Unassembled WGS sequence"/>
</dbReference>
<reference evidence="1 2" key="1">
    <citation type="submission" date="2022-07" db="EMBL/GenBank/DDBJ databases">
        <title>Genome-wide signatures of adaptation to extreme environments.</title>
        <authorList>
            <person name="Cho C.H."/>
            <person name="Yoon H.S."/>
        </authorList>
    </citation>
    <scope>NUCLEOTIDE SEQUENCE [LARGE SCALE GENOMIC DNA]</scope>
    <source>
        <strain evidence="1 2">108.79 E11</strain>
    </source>
</reference>
<name>A0AAV9IDN3_9RHOD</name>
<comment type="caution">
    <text evidence="1">The sequence shown here is derived from an EMBL/GenBank/DDBJ whole genome shotgun (WGS) entry which is preliminary data.</text>
</comment>
<evidence type="ECO:0000313" key="1">
    <source>
        <dbReference type="EMBL" id="KAK4525550.1"/>
    </source>
</evidence>
<dbReference type="EMBL" id="JANCYU010000031">
    <property type="protein sequence ID" value="KAK4525550.1"/>
    <property type="molecule type" value="Genomic_DNA"/>
</dbReference>